<gene>
    <name evidence="1" type="ORF">GPUH_LOCUS2957</name>
</gene>
<organism evidence="3">
    <name type="scientific">Gongylonema pulchrum</name>
    <dbReference type="NCBI Taxonomy" id="637853"/>
    <lineage>
        <taxon>Eukaryota</taxon>
        <taxon>Metazoa</taxon>
        <taxon>Ecdysozoa</taxon>
        <taxon>Nematoda</taxon>
        <taxon>Chromadorea</taxon>
        <taxon>Rhabditida</taxon>
        <taxon>Spirurina</taxon>
        <taxon>Spiruromorpha</taxon>
        <taxon>Spiruroidea</taxon>
        <taxon>Gongylonematidae</taxon>
        <taxon>Gongylonema</taxon>
    </lineage>
</organism>
<reference evidence="3" key="1">
    <citation type="submission" date="2016-06" db="UniProtKB">
        <authorList>
            <consortium name="WormBaseParasite"/>
        </authorList>
    </citation>
    <scope>IDENTIFICATION</scope>
</reference>
<evidence type="ECO:0000313" key="1">
    <source>
        <dbReference type="EMBL" id="VDK37155.1"/>
    </source>
</evidence>
<dbReference type="Proteomes" id="UP000271098">
    <property type="component" value="Unassembled WGS sequence"/>
</dbReference>
<dbReference type="AlphaFoldDB" id="A0A183D2L7"/>
<name>A0A183D2L7_9BILA</name>
<sequence length="70" mass="7577">MSGPCQYDMPDVYVDFIQGGNNLEGLYIASANDSKASWNVLFSIVYSIVTPAVSGAGDEQNVVRNFMVLP</sequence>
<dbReference type="WBParaSite" id="GPUH_0000296301-mRNA-1">
    <property type="protein sequence ID" value="GPUH_0000296301-mRNA-1"/>
    <property type="gene ID" value="GPUH_0000296301"/>
</dbReference>
<evidence type="ECO:0000313" key="2">
    <source>
        <dbReference type="Proteomes" id="UP000271098"/>
    </source>
</evidence>
<dbReference type="EMBL" id="UYRT01004737">
    <property type="protein sequence ID" value="VDK37155.1"/>
    <property type="molecule type" value="Genomic_DNA"/>
</dbReference>
<evidence type="ECO:0000313" key="3">
    <source>
        <dbReference type="WBParaSite" id="GPUH_0000296301-mRNA-1"/>
    </source>
</evidence>
<dbReference type="OrthoDB" id="5844974at2759"/>
<accession>A0A183D2L7</accession>
<protein>
    <submittedName>
        <fullName evidence="3">MAM domain-containing protein</fullName>
    </submittedName>
</protein>
<keyword evidence="2" id="KW-1185">Reference proteome</keyword>
<proteinExistence type="predicted"/>
<reference evidence="1 2" key="2">
    <citation type="submission" date="2018-11" db="EMBL/GenBank/DDBJ databases">
        <authorList>
            <consortium name="Pathogen Informatics"/>
        </authorList>
    </citation>
    <scope>NUCLEOTIDE SEQUENCE [LARGE SCALE GENOMIC DNA]</scope>
</reference>